<dbReference type="SMART" id="SM00264">
    <property type="entry name" value="BAG"/>
    <property type="match status" value="1"/>
</dbReference>
<feature type="compositionally biased region" description="Polar residues" evidence="2">
    <location>
        <begin position="357"/>
        <end position="367"/>
    </location>
</feature>
<evidence type="ECO:0000256" key="2">
    <source>
        <dbReference type="SAM" id="MobiDB-lite"/>
    </source>
</evidence>
<feature type="compositionally biased region" description="Polar residues" evidence="2">
    <location>
        <begin position="176"/>
        <end position="189"/>
    </location>
</feature>
<proteinExistence type="predicted"/>
<feature type="compositionally biased region" description="Polar residues" evidence="2">
    <location>
        <begin position="261"/>
        <end position="272"/>
    </location>
</feature>
<feature type="compositionally biased region" description="Basic and acidic residues" evidence="2">
    <location>
        <begin position="148"/>
        <end position="167"/>
    </location>
</feature>
<sequence length="537" mass="61515">MSKNENTKQGMTDMFSRGMKWLKFRTKISKKDGENDQQQHEMKHQSPSKQKKENVNTTLPVNNEVRREKPTEVKKQNAKVPIASHNHQERKEDVNDVPSAPPRANKKPKQKLGEVQEPSSEVVKSEGINVKQENLQNQTLKETQGVLEKTKNVMDRSESREQKEAIGEIKGVPDTSIDNSNKQNIPNISKSKEDASKPKEKQAEQTKTENEFSGVYTNSKNDNSSSTISASTVITKTHAKQIATSTEKKDKEVYEIKSETIETNSSKGQELQKSNKNENHHVNLKSSQSLKCQVNQYQEQHAEATQIRKLQSFSSRNQTRLQYNQATDQTKKEAIGTTSNLSSKKPGPNVDKEKQENYNPNNQVISETKINNAENVEIKSNQNQNGNIQINQTNEYIRKEYETMKFVEDHYGDQTTKPNVATYTFEESHKQEKIISNSTEEEDLIKESTESFKEIEEEIEELEQFVANFTGTTTDSDEYYYLDESLMKCLFKLDNVPSKNNQTIREKRRSGIKHVQAVIKKLDQKIKENQKSTSNQS</sequence>
<comment type="caution">
    <text evidence="4">The sequence shown here is derived from an EMBL/GenBank/DDBJ whole genome shotgun (WGS) entry which is preliminary data.</text>
</comment>
<keyword evidence="5" id="KW-1185">Reference proteome</keyword>
<accession>A0A8K0GNE8</accession>
<dbReference type="InterPro" id="IPR003103">
    <property type="entry name" value="BAG_domain"/>
</dbReference>
<dbReference type="AlphaFoldDB" id="A0A8K0GNE8"/>
<dbReference type="PROSITE" id="PS51035">
    <property type="entry name" value="BAG"/>
    <property type="match status" value="1"/>
</dbReference>
<feature type="coiled-coil region" evidence="1">
    <location>
        <begin position="445"/>
        <end position="472"/>
    </location>
</feature>
<keyword evidence="1" id="KW-0175">Coiled coil</keyword>
<feature type="compositionally biased region" description="Basic and acidic residues" evidence="2">
    <location>
        <begin position="246"/>
        <end position="260"/>
    </location>
</feature>
<feature type="compositionally biased region" description="Polar residues" evidence="2">
    <location>
        <begin position="1"/>
        <end position="10"/>
    </location>
</feature>
<dbReference type="Pfam" id="PF02179">
    <property type="entry name" value="BAG"/>
    <property type="match status" value="1"/>
</dbReference>
<feature type="region of interest" description="Disordered" evidence="2">
    <location>
        <begin position="1"/>
        <end position="287"/>
    </location>
</feature>
<reference evidence="4" key="1">
    <citation type="submission" date="2019-08" db="EMBL/GenBank/DDBJ databases">
        <title>The genome of the North American firefly Photinus pyralis.</title>
        <authorList>
            <consortium name="Photinus pyralis genome working group"/>
            <person name="Fallon T.R."/>
            <person name="Sander Lower S.E."/>
            <person name="Weng J.-K."/>
        </authorList>
    </citation>
    <scope>NUCLEOTIDE SEQUENCE</scope>
    <source>
        <strain evidence="4">TRF0915ILg1</strain>
        <tissue evidence="4">Whole body</tissue>
    </source>
</reference>
<dbReference type="GO" id="GO:0051087">
    <property type="term" value="F:protein-folding chaperone binding"/>
    <property type="evidence" value="ECO:0007669"/>
    <property type="project" value="InterPro"/>
</dbReference>
<dbReference type="OrthoDB" id="333905at2759"/>
<evidence type="ECO:0000259" key="3">
    <source>
        <dbReference type="PROSITE" id="PS51035"/>
    </source>
</evidence>
<feature type="compositionally biased region" description="Basic and acidic residues" evidence="2">
    <location>
        <begin position="29"/>
        <end position="54"/>
    </location>
</feature>
<feature type="compositionally biased region" description="Polar residues" evidence="2">
    <location>
        <begin position="131"/>
        <end position="142"/>
    </location>
</feature>
<feature type="region of interest" description="Disordered" evidence="2">
    <location>
        <begin position="322"/>
        <end position="367"/>
    </location>
</feature>
<organism evidence="4 5">
    <name type="scientific">Ignelater luminosus</name>
    <name type="common">Cucubano</name>
    <name type="synonym">Pyrophorus luminosus</name>
    <dbReference type="NCBI Taxonomy" id="2038154"/>
    <lineage>
        <taxon>Eukaryota</taxon>
        <taxon>Metazoa</taxon>
        <taxon>Ecdysozoa</taxon>
        <taxon>Arthropoda</taxon>
        <taxon>Hexapoda</taxon>
        <taxon>Insecta</taxon>
        <taxon>Pterygota</taxon>
        <taxon>Neoptera</taxon>
        <taxon>Endopterygota</taxon>
        <taxon>Coleoptera</taxon>
        <taxon>Polyphaga</taxon>
        <taxon>Elateriformia</taxon>
        <taxon>Elateroidea</taxon>
        <taxon>Elateridae</taxon>
        <taxon>Agrypninae</taxon>
        <taxon>Pyrophorini</taxon>
        <taxon>Ignelater</taxon>
    </lineage>
</organism>
<evidence type="ECO:0000313" key="4">
    <source>
        <dbReference type="EMBL" id="KAF2906061.1"/>
    </source>
</evidence>
<dbReference type="SUPFAM" id="SSF63491">
    <property type="entry name" value="BAG domain"/>
    <property type="match status" value="1"/>
</dbReference>
<feature type="compositionally biased region" description="Low complexity" evidence="2">
    <location>
        <begin position="217"/>
        <end position="236"/>
    </location>
</feature>
<dbReference type="Proteomes" id="UP000801492">
    <property type="component" value="Unassembled WGS sequence"/>
</dbReference>
<feature type="compositionally biased region" description="Basic and acidic residues" evidence="2">
    <location>
        <begin position="190"/>
        <end position="210"/>
    </location>
</feature>
<dbReference type="EMBL" id="VTPC01000029">
    <property type="protein sequence ID" value="KAF2906061.1"/>
    <property type="molecule type" value="Genomic_DNA"/>
</dbReference>
<dbReference type="Gene3D" id="1.20.58.120">
    <property type="entry name" value="BAG domain"/>
    <property type="match status" value="1"/>
</dbReference>
<name>A0A8K0GNE8_IGNLU</name>
<feature type="compositionally biased region" description="Basic and acidic residues" evidence="2">
    <location>
        <begin position="64"/>
        <end position="75"/>
    </location>
</feature>
<gene>
    <name evidence="4" type="ORF">ILUMI_00124</name>
</gene>
<evidence type="ECO:0000256" key="1">
    <source>
        <dbReference type="SAM" id="Coils"/>
    </source>
</evidence>
<evidence type="ECO:0000313" key="5">
    <source>
        <dbReference type="Proteomes" id="UP000801492"/>
    </source>
</evidence>
<dbReference type="InterPro" id="IPR036533">
    <property type="entry name" value="BAG_dom_sf"/>
</dbReference>
<feature type="domain" description="BAG" evidence="3">
    <location>
        <begin position="451"/>
        <end position="526"/>
    </location>
</feature>
<protein>
    <recommendedName>
        <fullName evidence="3">BAG domain-containing protein</fullName>
    </recommendedName>
</protein>